<organism evidence="3 4">
    <name type="scientific">Curvularia kusanoi</name>
    <name type="common">Cochliobolus kusanoi</name>
    <dbReference type="NCBI Taxonomy" id="90978"/>
    <lineage>
        <taxon>Eukaryota</taxon>
        <taxon>Fungi</taxon>
        <taxon>Dikarya</taxon>
        <taxon>Ascomycota</taxon>
        <taxon>Pezizomycotina</taxon>
        <taxon>Dothideomycetes</taxon>
        <taxon>Pleosporomycetidae</taxon>
        <taxon>Pleosporales</taxon>
        <taxon>Pleosporineae</taxon>
        <taxon>Pleosporaceae</taxon>
        <taxon>Curvularia</taxon>
    </lineage>
</organism>
<dbReference type="Gene3D" id="1.10.510.10">
    <property type="entry name" value="Transferase(Phosphotransferase) domain 1"/>
    <property type="match status" value="1"/>
</dbReference>
<dbReference type="Proteomes" id="UP000801428">
    <property type="component" value="Unassembled WGS sequence"/>
</dbReference>
<evidence type="ECO:0000313" key="3">
    <source>
        <dbReference type="EMBL" id="KAF3002671.1"/>
    </source>
</evidence>
<accession>A0A9P4TEN4</accession>
<proteinExistence type="predicted"/>
<dbReference type="OrthoDB" id="1046782at2759"/>
<dbReference type="EMBL" id="SWKU01000011">
    <property type="protein sequence ID" value="KAF3002671.1"/>
    <property type="molecule type" value="Genomic_DNA"/>
</dbReference>
<feature type="region of interest" description="Disordered" evidence="1">
    <location>
        <begin position="30"/>
        <end position="77"/>
    </location>
</feature>
<feature type="domain" description="Protein kinase" evidence="2">
    <location>
        <begin position="280"/>
        <end position="594"/>
    </location>
</feature>
<comment type="caution">
    <text evidence="3">The sequence shown here is derived from an EMBL/GenBank/DDBJ whole genome shotgun (WGS) entry which is preliminary data.</text>
</comment>
<gene>
    <name evidence="3" type="ORF">E8E13_009674</name>
</gene>
<keyword evidence="4" id="KW-1185">Reference proteome</keyword>
<sequence>MSLSKLNPHIAQHLEQLSLFALSSHIDEVSTEDGTDASDQAQDRRSDDSENLSEDSNAASTSRESVGNHDPDLLDEGNSEGAQLIFENVPDWDSMLSVTRAICQSDQPDQVLLDLQERQYPQGLNDERGDAGTEVQLISEESSEFEGLDELANYMDNQMTQTSFDGVHQKFLPRNAFERATTVGTIQRMLSAPPFDRLGPEYLSELARRIHSRSRRTFASLVQIRFPLESMHDVLKRVDLVDAQLPHGKGPLGKSYFLIDSLTKLGQEDLVSRFMESQKYFNVAFFATGSFQKLVSGWIIPIDFDSNTPEQPELEPNGNVYKVLVHAQQHNFIQVYDDTITMRVYDQERYNEDAVLSVLGCRSPHLAEIFAAFTFNAKLYVLQQLDFHWLTLDEFMKANKIGFHETQLLTQLSGITNALQELQNRHQSQPLVFGVTPARIHVPSSITPWLYLSADLDDFVDREHWDSICGRYMAPETSVQTLNNNATPRECMWSLGCTFLEILIWQVAGYARLEEFREALGWNNGPSSAFYRLSRRRPSEGPQIHPAVVTMFEHMLQESRGCIREAVLLVQTMIQIDPDQRPSTTDVYSEFARLIKMDDEPNETALDYEALGSEEQEGFQDIYSPPEDSGSDWEVDASNRNNLWDWDGAKIWNGAKIESSFQRLYKRQV</sequence>
<evidence type="ECO:0000313" key="4">
    <source>
        <dbReference type="Proteomes" id="UP000801428"/>
    </source>
</evidence>
<dbReference type="GO" id="GO:0005524">
    <property type="term" value="F:ATP binding"/>
    <property type="evidence" value="ECO:0007669"/>
    <property type="project" value="InterPro"/>
</dbReference>
<evidence type="ECO:0000256" key="1">
    <source>
        <dbReference type="SAM" id="MobiDB-lite"/>
    </source>
</evidence>
<protein>
    <recommendedName>
        <fullName evidence="2">Protein kinase domain-containing protein</fullName>
    </recommendedName>
</protein>
<dbReference type="SUPFAM" id="SSF56112">
    <property type="entry name" value="Protein kinase-like (PK-like)"/>
    <property type="match status" value="1"/>
</dbReference>
<dbReference type="GO" id="GO:0004672">
    <property type="term" value="F:protein kinase activity"/>
    <property type="evidence" value="ECO:0007669"/>
    <property type="project" value="InterPro"/>
</dbReference>
<dbReference type="AlphaFoldDB" id="A0A9P4TEN4"/>
<name>A0A9P4TEN4_CURKU</name>
<evidence type="ECO:0000259" key="2">
    <source>
        <dbReference type="PROSITE" id="PS50011"/>
    </source>
</evidence>
<dbReference type="PROSITE" id="PS50011">
    <property type="entry name" value="PROTEIN_KINASE_DOM"/>
    <property type="match status" value="1"/>
</dbReference>
<dbReference type="InterPro" id="IPR000719">
    <property type="entry name" value="Prot_kinase_dom"/>
</dbReference>
<dbReference type="InterPro" id="IPR011009">
    <property type="entry name" value="Kinase-like_dom_sf"/>
</dbReference>
<reference evidence="3" key="1">
    <citation type="submission" date="2019-04" db="EMBL/GenBank/DDBJ databases">
        <title>Sequencing of skin fungus with MAO and IRED activity.</title>
        <authorList>
            <person name="Marsaioli A.J."/>
            <person name="Bonatto J.M.C."/>
            <person name="Reis Junior O."/>
        </authorList>
    </citation>
    <scope>NUCLEOTIDE SEQUENCE</scope>
    <source>
        <strain evidence="3">30M1</strain>
    </source>
</reference>